<dbReference type="HOGENOM" id="CLU_917614_0_0_9"/>
<gene>
    <name evidence="2" type="ORF">L248_0881</name>
</gene>
<dbReference type="InterPro" id="IPR001387">
    <property type="entry name" value="Cro/C1-type_HTH"/>
</dbReference>
<protein>
    <recommendedName>
        <fullName evidence="1">HTH cro/C1-type domain-containing protein</fullName>
    </recommendedName>
</protein>
<evidence type="ECO:0000313" key="3">
    <source>
        <dbReference type="Proteomes" id="UP000030647"/>
    </source>
</evidence>
<dbReference type="EMBL" id="KI271597">
    <property type="protein sequence ID" value="ERL64470.1"/>
    <property type="molecule type" value="Genomic_DNA"/>
</dbReference>
<dbReference type="AlphaFoldDB" id="U4TM42"/>
<evidence type="ECO:0000259" key="1">
    <source>
        <dbReference type="PROSITE" id="PS50943"/>
    </source>
</evidence>
<evidence type="ECO:0000313" key="2">
    <source>
        <dbReference type="EMBL" id="ERL64470.1"/>
    </source>
</evidence>
<sequence>MTIEKTFQQLRQDRQITIRQAAKGIISPSALSRFEQGKTQLSAAAFVRLLDRIQVDWSFFVNTDEETTRSVFQQLIVLKKNRDIEGIRTMAAQFGQSSDANSKDFAQLCQLMLVNLGVLPATTIHSTVQTVAGNVVATDYWSTFTVAAAKELVSTISIEALPALLSANAEQLTINHQTANVLYEPDLCTIQLDGVLRLLAANRLTDAEDALSQFSLARATYYEEGFKYYIVLNLIRKERGQATTPPEIDTILNSLAIMGANRYLHGLVPQIEPLLRRQRFTSNLFDTERFFAKYGR</sequence>
<reference evidence="3" key="1">
    <citation type="journal article" date="2013" name="Genome Announc.">
        <title>Whole-Genome Sequencing of Lactobacillus shenzhenensis Strain LY-73T.</title>
        <authorList>
            <person name="Lin Z."/>
            <person name="Liu Z."/>
            <person name="Yang R."/>
            <person name="Zou Y."/>
            <person name="Wan D."/>
            <person name="Chen J."/>
            <person name="Guo M."/>
            <person name="Zhao J."/>
            <person name="Fang C."/>
            <person name="Yang R."/>
            <person name="Liu F."/>
        </authorList>
    </citation>
    <scope>NUCLEOTIDE SEQUENCE [LARGE SCALE GENOMIC DNA]</scope>
    <source>
        <strain evidence="3">LY-73</strain>
    </source>
</reference>
<dbReference type="PANTHER" id="PTHR37038:SF12">
    <property type="entry name" value="TRANSCRIPTIONAL REGULATOR"/>
    <property type="match status" value="1"/>
</dbReference>
<dbReference type="PANTHER" id="PTHR37038">
    <property type="entry name" value="TRANSCRIPTIONAL REGULATOR-RELATED"/>
    <property type="match status" value="1"/>
</dbReference>
<dbReference type="CDD" id="cd00093">
    <property type="entry name" value="HTH_XRE"/>
    <property type="match status" value="1"/>
</dbReference>
<dbReference type="GO" id="GO:0003677">
    <property type="term" value="F:DNA binding"/>
    <property type="evidence" value="ECO:0007669"/>
    <property type="project" value="InterPro"/>
</dbReference>
<dbReference type="RefSeq" id="WP_022530213.1">
    <property type="nucleotide sequence ID" value="NZ_KI271597.1"/>
</dbReference>
<dbReference type="Pfam" id="PF13560">
    <property type="entry name" value="HTH_31"/>
    <property type="match status" value="1"/>
</dbReference>
<dbReference type="eggNOG" id="COG1396">
    <property type="taxonomic scope" value="Bacteria"/>
</dbReference>
<dbReference type="SMART" id="SM00530">
    <property type="entry name" value="HTH_XRE"/>
    <property type="match status" value="1"/>
</dbReference>
<dbReference type="SUPFAM" id="SSF47413">
    <property type="entry name" value="lambda repressor-like DNA-binding domains"/>
    <property type="match status" value="1"/>
</dbReference>
<dbReference type="Proteomes" id="UP000030647">
    <property type="component" value="Unassembled WGS sequence"/>
</dbReference>
<dbReference type="InterPro" id="IPR010982">
    <property type="entry name" value="Lambda_DNA-bd_dom_sf"/>
</dbReference>
<dbReference type="PROSITE" id="PS50943">
    <property type="entry name" value="HTH_CROC1"/>
    <property type="match status" value="1"/>
</dbReference>
<name>U4TM42_9LACO</name>
<organism evidence="2 3">
    <name type="scientific">Schleiferilactobacillus shenzhenensis LY-73</name>
    <dbReference type="NCBI Taxonomy" id="1231336"/>
    <lineage>
        <taxon>Bacteria</taxon>
        <taxon>Bacillati</taxon>
        <taxon>Bacillota</taxon>
        <taxon>Bacilli</taxon>
        <taxon>Lactobacillales</taxon>
        <taxon>Lactobacillaceae</taxon>
        <taxon>Schleiferilactobacillus</taxon>
    </lineage>
</organism>
<proteinExistence type="predicted"/>
<dbReference type="InterPro" id="IPR011990">
    <property type="entry name" value="TPR-like_helical_dom_sf"/>
</dbReference>
<feature type="domain" description="HTH cro/C1-type" evidence="1">
    <location>
        <begin position="7"/>
        <end position="60"/>
    </location>
</feature>
<dbReference type="Gene3D" id="1.25.40.10">
    <property type="entry name" value="Tetratricopeptide repeat domain"/>
    <property type="match status" value="1"/>
</dbReference>
<dbReference type="OrthoDB" id="2328638at2"/>
<keyword evidence="3" id="KW-1185">Reference proteome</keyword>
<accession>U4TM42</accession>
<dbReference type="STRING" id="1231336.L248_0881"/>
<dbReference type="InterPro" id="IPR053163">
    <property type="entry name" value="HTH-type_regulator_Rgg"/>
</dbReference>